<comment type="caution">
    <text evidence="1">The sequence shown here is derived from an EMBL/GenBank/DDBJ whole genome shotgun (WGS) entry which is preliminary data.</text>
</comment>
<dbReference type="OrthoDB" id="10035668at2759"/>
<protein>
    <recommendedName>
        <fullName evidence="3">DDE-1 domain-containing protein</fullName>
    </recommendedName>
</protein>
<evidence type="ECO:0008006" key="3">
    <source>
        <dbReference type="Google" id="ProtNLM"/>
    </source>
</evidence>
<reference evidence="2" key="1">
    <citation type="submission" date="2017-03" db="EMBL/GenBank/DDBJ databases">
        <title>Phytopthora megakarya and P. palmivora, two closely related causual agents of cacao black pod achieved similar genome size and gene model numbers by different mechanisms.</title>
        <authorList>
            <person name="Ali S."/>
            <person name="Shao J."/>
            <person name="Larry D.J."/>
            <person name="Kronmiller B."/>
            <person name="Shen D."/>
            <person name="Strem M.D."/>
            <person name="Melnick R.L."/>
            <person name="Guiltinan M.J."/>
            <person name="Tyler B.M."/>
            <person name="Meinhardt L.W."/>
            <person name="Bailey B.A."/>
        </authorList>
    </citation>
    <scope>NUCLEOTIDE SEQUENCE [LARGE SCALE GENOMIC DNA]</scope>
    <source>
        <strain evidence="2">zdho120</strain>
    </source>
</reference>
<gene>
    <name evidence="1" type="ORF">PHMEG_00029749</name>
</gene>
<keyword evidence="2" id="KW-1185">Reference proteome</keyword>
<name>A0A225V2V6_9STRA</name>
<dbReference type="EMBL" id="NBNE01008637">
    <property type="protein sequence ID" value="OWY99277.1"/>
    <property type="molecule type" value="Genomic_DNA"/>
</dbReference>
<evidence type="ECO:0000313" key="2">
    <source>
        <dbReference type="Proteomes" id="UP000198211"/>
    </source>
</evidence>
<sequence>MKLLYVTTRNRELKKTARVFGGKRSQGASVLLTVSASGKKMKPLVIFKGQPGGVMEKGPHDNRVAVAVQTNGWMDARVWREHVNDDVSGSSTEYPEDLALYVDTLKCHVSNESVQGFIDWGIDAPPLPKNTTGSTSARALARPYASSAYEKRQIVVKSVAEAWDAVREKCIVRAWEKAGL</sequence>
<dbReference type="Proteomes" id="UP000198211">
    <property type="component" value="Unassembled WGS sequence"/>
</dbReference>
<evidence type="ECO:0000313" key="1">
    <source>
        <dbReference type="EMBL" id="OWY99277.1"/>
    </source>
</evidence>
<dbReference type="AlphaFoldDB" id="A0A225V2V6"/>
<proteinExistence type="predicted"/>
<accession>A0A225V2V6</accession>
<organism evidence="1 2">
    <name type="scientific">Phytophthora megakarya</name>
    <dbReference type="NCBI Taxonomy" id="4795"/>
    <lineage>
        <taxon>Eukaryota</taxon>
        <taxon>Sar</taxon>
        <taxon>Stramenopiles</taxon>
        <taxon>Oomycota</taxon>
        <taxon>Peronosporomycetes</taxon>
        <taxon>Peronosporales</taxon>
        <taxon>Peronosporaceae</taxon>
        <taxon>Phytophthora</taxon>
    </lineage>
</organism>